<organism evidence="1">
    <name type="scientific">Anguilla anguilla</name>
    <name type="common">European freshwater eel</name>
    <name type="synonym">Muraena anguilla</name>
    <dbReference type="NCBI Taxonomy" id="7936"/>
    <lineage>
        <taxon>Eukaryota</taxon>
        <taxon>Metazoa</taxon>
        <taxon>Chordata</taxon>
        <taxon>Craniata</taxon>
        <taxon>Vertebrata</taxon>
        <taxon>Euteleostomi</taxon>
        <taxon>Actinopterygii</taxon>
        <taxon>Neopterygii</taxon>
        <taxon>Teleostei</taxon>
        <taxon>Anguilliformes</taxon>
        <taxon>Anguillidae</taxon>
        <taxon>Anguilla</taxon>
    </lineage>
</organism>
<proteinExistence type="predicted"/>
<dbReference type="AlphaFoldDB" id="A0A0E9TQ99"/>
<name>A0A0E9TQ99_ANGAN</name>
<accession>A0A0E9TQ99</accession>
<evidence type="ECO:0000313" key="1">
    <source>
        <dbReference type="EMBL" id="JAH54898.1"/>
    </source>
</evidence>
<dbReference type="EMBL" id="GBXM01053679">
    <property type="protein sequence ID" value="JAH54898.1"/>
    <property type="molecule type" value="Transcribed_RNA"/>
</dbReference>
<reference evidence="1" key="1">
    <citation type="submission" date="2014-11" db="EMBL/GenBank/DDBJ databases">
        <authorList>
            <person name="Amaro Gonzalez C."/>
        </authorList>
    </citation>
    <scope>NUCLEOTIDE SEQUENCE</scope>
</reference>
<protein>
    <submittedName>
        <fullName evidence="1">Uncharacterized protein</fullName>
    </submittedName>
</protein>
<sequence length="16" mass="1780">MRVRGPSRPSGSEAHR</sequence>
<reference evidence="1" key="2">
    <citation type="journal article" date="2015" name="Fish Shellfish Immunol.">
        <title>Early steps in the European eel (Anguilla anguilla)-Vibrio vulnificus interaction in the gills: Role of the RtxA13 toxin.</title>
        <authorList>
            <person name="Callol A."/>
            <person name="Pajuelo D."/>
            <person name="Ebbesson L."/>
            <person name="Teles M."/>
            <person name="MacKenzie S."/>
            <person name="Amaro C."/>
        </authorList>
    </citation>
    <scope>NUCLEOTIDE SEQUENCE</scope>
</reference>